<dbReference type="AlphaFoldDB" id="A0A1G7G6P5"/>
<evidence type="ECO:0000313" key="4">
    <source>
        <dbReference type="Proteomes" id="UP000182427"/>
    </source>
</evidence>
<accession>A0A1G7G6P5</accession>
<dbReference type="Proteomes" id="UP000182427">
    <property type="component" value="Chromosome I"/>
</dbReference>
<feature type="domain" description="DUF8168" evidence="2">
    <location>
        <begin position="4"/>
        <end position="104"/>
    </location>
</feature>
<dbReference type="Pfam" id="PF26505">
    <property type="entry name" value="DUF8168_N"/>
    <property type="match status" value="1"/>
</dbReference>
<gene>
    <name evidence="3" type="ORF">SAMN05444167_0574</name>
</gene>
<dbReference type="InterPro" id="IPR059012">
    <property type="entry name" value="DUF8168_C"/>
</dbReference>
<feature type="domain" description="DUF8168" evidence="1">
    <location>
        <begin position="124"/>
        <end position="233"/>
    </location>
</feature>
<keyword evidence="4" id="KW-1185">Reference proteome</keyword>
<proteinExistence type="predicted"/>
<organism evidence="3 4">
    <name type="scientific">Terriglobus roseus</name>
    <dbReference type="NCBI Taxonomy" id="392734"/>
    <lineage>
        <taxon>Bacteria</taxon>
        <taxon>Pseudomonadati</taxon>
        <taxon>Acidobacteriota</taxon>
        <taxon>Terriglobia</taxon>
        <taxon>Terriglobales</taxon>
        <taxon>Acidobacteriaceae</taxon>
        <taxon>Terriglobus</taxon>
    </lineage>
</organism>
<evidence type="ECO:0000313" key="3">
    <source>
        <dbReference type="EMBL" id="SDE83709.1"/>
    </source>
</evidence>
<dbReference type="OrthoDB" id="3078353at2"/>
<evidence type="ECO:0000259" key="2">
    <source>
        <dbReference type="Pfam" id="PF26505"/>
    </source>
</evidence>
<protein>
    <submittedName>
        <fullName evidence="3">Uncharacterized protein</fullName>
    </submittedName>
</protein>
<dbReference type="RefSeq" id="WP_083343818.1">
    <property type="nucleotide sequence ID" value="NZ_LT629690.1"/>
</dbReference>
<dbReference type="InterPro" id="IPR059013">
    <property type="entry name" value="DUF8168_N"/>
</dbReference>
<dbReference type="EMBL" id="LT629690">
    <property type="protein sequence ID" value="SDE83709.1"/>
    <property type="molecule type" value="Genomic_DNA"/>
</dbReference>
<dbReference type="Pfam" id="PF26504">
    <property type="entry name" value="DUF8168_C"/>
    <property type="match status" value="1"/>
</dbReference>
<evidence type="ECO:0000259" key="1">
    <source>
        <dbReference type="Pfam" id="PF26504"/>
    </source>
</evidence>
<sequence>MPTVYFMGYVEPRGTCINVENLAPITELDVLTGRHITFTVAILESVVSVQCETELADHTFSSHMYTRAFELVRTVVFLIGLKMGWGLTVHIDTFIEPNGNEQALVNQTDFLFNVLDAYEINEIGAMFEDIACDVNLFMAISDLNAAISTARTTAVNCARVLDAIRHLITPGAKDTLGWKNMHVALNVEEQYLQYISAASKKSRHGNHEFLSRDETGEVLLRTWTIFNRYLHYRRKYAPKPLPLAEFSLLTSVSTP</sequence>
<reference evidence="4" key="1">
    <citation type="submission" date="2016-10" db="EMBL/GenBank/DDBJ databases">
        <authorList>
            <person name="Varghese N."/>
            <person name="Submissions S."/>
        </authorList>
    </citation>
    <scope>NUCLEOTIDE SEQUENCE [LARGE SCALE GENOMIC DNA]</scope>
    <source>
        <strain evidence="4">GAS232</strain>
    </source>
</reference>
<name>A0A1G7G6P5_9BACT</name>